<evidence type="ECO:0000256" key="3">
    <source>
        <dbReference type="ARBA" id="ARBA00022679"/>
    </source>
</evidence>
<proteinExistence type="predicted"/>
<evidence type="ECO:0000259" key="12">
    <source>
        <dbReference type="PROSITE" id="PS50108"/>
    </source>
</evidence>
<dbReference type="EnsemblMetazoa" id="XM_001948204.5">
    <property type="protein sequence ID" value="XP_001948239.2"/>
    <property type="gene ID" value="LOC100168786"/>
</dbReference>
<feature type="domain" description="Protein kinase" evidence="11">
    <location>
        <begin position="118"/>
        <end position="381"/>
    </location>
</feature>
<protein>
    <recommendedName>
        <fullName evidence="1">non-specific protein-tyrosine kinase</fullName>
        <ecNumber evidence="1">2.7.10.2</ecNumber>
    </recommendedName>
</protein>
<dbReference type="Proteomes" id="UP000007819">
    <property type="component" value="Chromosome A2"/>
</dbReference>
<keyword evidence="2" id="KW-0728">SH3 domain</keyword>
<feature type="binding site" evidence="9">
    <location>
        <position position="149"/>
    </location>
    <ligand>
        <name>ATP</name>
        <dbReference type="ChEBI" id="CHEBI:30616"/>
    </ligand>
</feature>
<reference evidence="14" key="1">
    <citation type="submission" date="2010-06" db="EMBL/GenBank/DDBJ databases">
        <authorList>
            <person name="Jiang H."/>
            <person name="Abraham K."/>
            <person name="Ali S."/>
            <person name="Alsbrooks S.L."/>
            <person name="Anim B.N."/>
            <person name="Anosike U.S."/>
            <person name="Attaway T."/>
            <person name="Bandaranaike D.P."/>
            <person name="Battles P.K."/>
            <person name="Bell S.N."/>
            <person name="Bell A.V."/>
            <person name="Beltran B."/>
            <person name="Bickham C."/>
            <person name="Bustamante Y."/>
            <person name="Caleb T."/>
            <person name="Canada A."/>
            <person name="Cardenas V."/>
            <person name="Carter K."/>
            <person name="Chacko J."/>
            <person name="Chandrabose M.N."/>
            <person name="Chavez D."/>
            <person name="Chavez A."/>
            <person name="Chen L."/>
            <person name="Chu H.-S."/>
            <person name="Claassen K.J."/>
            <person name="Cockrell R."/>
            <person name="Collins M."/>
            <person name="Cooper J.A."/>
            <person name="Cree A."/>
            <person name="Curry S.M."/>
            <person name="Da Y."/>
            <person name="Dao M.D."/>
            <person name="Das B."/>
            <person name="Davila M.-L."/>
            <person name="Davy-Carroll L."/>
            <person name="Denson S."/>
            <person name="Dinh H."/>
            <person name="Ebong V.E."/>
            <person name="Edwards J.R."/>
            <person name="Egan A."/>
            <person name="El-Daye J."/>
            <person name="Escobedo L."/>
            <person name="Fernandez S."/>
            <person name="Fernando P.R."/>
            <person name="Flagg N."/>
            <person name="Forbes L.D."/>
            <person name="Fowler R.G."/>
            <person name="Fu Q."/>
            <person name="Gabisi R.A."/>
            <person name="Ganer J."/>
            <person name="Garbino Pronczuk A."/>
            <person name="Garcia R.M."/>
            <person name="Garner T."/>
            <person name="Garrett T.E."/>
            <person name="Gonzalez D.A."/>
            <person name="Hamid H."/>
            <person name="Hawkins E.S."/>
            <person name="Hirani K."/>
            <person name="Hogues M.E."/>
            <person name="Hollins B."/>
            <person name="Hsiao C.-H."/>
            <person name="Jabil R."/>
            <person name="James M.L."/>
            <person name="Jhangiani S.N."/>
            <person name="Johnson B."/>
            <person name="Johnson Q."/>
            <person name="Joshi V."/>
            <person name="Kalu J.B."/>
            <person name="Kam C."/>
            <person name="Kashfia A."/>
            <person name="Keebler J."/>
            <person name="Kisamo H."/>
            <person name="Kovar C.L."/>
            <person name="Lago L.A."/>
            <person name="Lai C.-Y."/>
            <person name="Laidlaw J."/>
            <person name="Lara F."/>
            <person name="Le T.-K."/>
            <person name="Lee S.L."/>
            <person name="Legall F.H."/>
            <person name="Lemon S.J."/>
            <person name="Lewis L.R."/>
            <person name="Li B."/>
            <person name="Liu Y."/>
            <person name="Liu Y.-S."/>
            <person name="Lopez J."/>
            <person name="Lozado R.J."/>
            <person name="Lu J."/>
            <person name="Madu R.C."/>
            <person name="Maheshwari M."/>
            <person name="Maheshwari R."/>
            <person name="Malloy K."/>
            <person name="Martinez E."/>
            <person name="Mathew T."/>
            <person name="Mercado I.C."/>
            <person name="Mercado C."/>
            <person name="Meyer B."/>
            <person name="Montgomery K."/>
            <person name="Morgan M.B."/>
            <person name="Munidasa M."/>
            <person name="Nazareth L.V."/>
            <person name="Nelson J."/>
            <person name="Ng B.M."/>
            <person name="Nguyen N.B."/>
            <person name="Nguyen P.Q."/>
            <person name="Nguyen T."/>
            <person name="Obregon M."/>
            <person name="Okwuonu G.O."/>
            <person name="Onwere C.G."/>
            <person name="Orozco G."/>
            <person name="Parra A."/>
            <person name="Patel S."/>
            <person name="Patil S."/>
            <person name="Perez A."/>
            <person name="Perez Y."/>
            <person name="Pham C."/>
            <person name="Primus E.L."/>
            <person name="Pu L.-L."/>
            <person name="Puazo M."/>
            <person name="Qin X."/>
            <person name="Quiroz J.B."/>
            <person name="Reese J."/>
            <person name="Richards S."/>
            <person name="Rives C.M."/>
            <person name="Robberts R."/>
            <person name="Ruiz S.J."/>
            <person name="Ruiz M.J."/>
            <person name="Santibanez J."/>
            <person name="Schneider B.W."/>
            <person name="Sisson I."/>
            <person name="Smith M."/>
            <person name="Sodergren E."/>
            <person name="Song X.-Z."/>
            <person name="Song B.B."/>
            <person name="Summersgill H."/>
            <person name="Thelus R."/>
            <person name="Thornton R.D."/>
            <person name="Trejos Z.Y."/>
            <person name="Usmani K."/>
            <person name="Vattathil S."/>
            <person name="Villasana D."/>
            <person name="Walker D.L."/>
            <person name="Wang S."/>
            <person name="Wang K."/>
            <person name="White C.S."/>
            <person name="Williams A.C."/>
            <person name="Williamson J."/>
            <person name="Wilson K."/>
            <person name="Woghiren I.O."/>
            <person name="Woodworth J.R."/>
            <person name="Worley K.C."/>
            <person name="Wright R.A."/>
            <person name="Wu W."/>
            <person name="Young L."/>
            <person name="Zhang L."/>
            <person name="Zhang J."/>
            <person name="Zhu Y."/>
            <person name="Muzny D.M."/>
            <person name="Weinstock G."/>
            <person name="Gibbs R.A."/>
        </authorList>
    </citation>
    <scope>NUCLEOTIDE SEQUENCE [LARGE SCALE GENOMIC DNA]</scope>
    <source>
        <strain evidence="14">LSR1</strain>
    </source>
</reference>
<dbReference type="PROSITE" id="PS00107">
    <property type="entry name" value="PROTEIN_KINASE_ATP"/>
    <property type="match status" value="1"/>
</dbReference>
<dbReference type="InterPro" id="IPR036028">
    <property type="entry name" value="SH3-like_dom_sf"/>
</dbReference>
<keyword evidence="4 9" id="KW-0547">Nucleotide-binding</keyword>
<dbReference type="GO" id="GO:0004715">
    <property type="term" value="F:non-membrane spanning protein tyrosine kinase activity"/>
    <property type="evidence" value="ECO:0007669"/>
    <property type="project" value="UniProtKB-EC"/>
</dbReference>
<dbReference type="RefSeq" id="XP_001948239.2">
    <property type="nucleotide sequence ID" value="XM_001948204.4"/>
</dbReference>
<dbReference type="PROSITE" id="PS00109">
    <property type="entry name" value="PROTEIN_KINASE_TYR"/>
    <property type="match status" value="1"/>
</dbReference>
<dbReference type="RefSeq" id="XP_016660098.1">
    <property type="nucleotide sequence ID" value="XM_016804609.1"/>
</dbReference>
<evidence type="ECO:0000256" key="10">
    <source>
        <dbReference type="SAM" id="MobiDB-lite"/>
    </source>
</evidence>
<dbReference type="InterPro" id="IPR049587">
    <property type="entry name" value="TNK-like_SAM"/>
</dbReference>
<dbReference type="InterPro" id="IPR017441">
    <property type="entry name" value="Protein_kinase_ATP_BS"/>
</dbReference>
<accession>A0A8R2F953</accession>
<dbReference type="RefSeq" id="XP_008183398.1">
    <property type="nucleotide sequence ID" value="XM_008185176.2"/>
</dbReference>
<organism evidence="13 14">
    <name type="scientific">Acyrthosiphon pisum</name>
    <name type="common">Pea aphid</name>
    <dbReference type="NCBI Taxonomy" id="7029"/>
    <lineage>
        <taxon>Eukaryota</taxon>
        <taxon>Metazoa</taxon>
        <taxon>Ecdysozoa</taxon>
        <taxon>Arthropoda</taxon>
        <taxon>Hexapoda</taxon>
        <taxon>Insecta</taxon>
        <taxon>Pterygota</taxon>
        <taxon>Neoptera</taxon>
        <taxon>Paraneoptera</taxon>
        <taxon>Hemiptera</taxon>
        <taxon>Sternorrhyncha</taxon>
        <taxon>Aphidomorpha</taxon>
        <taxon>Aphidoidea</taxon>
        <taxon>Aphididae</taxon>
        <taxon>Macrosiphini</taxon>
        <taxon>Acyrthosiphon</taxon>
    </lineage>
</organism>
<comment type="catalytic activity">
    <reaction evidence="8">
        <text>L-threonyl-[protein] + ATP = O-phospho-L-threonyl-[protein] + ADP + H(+)</text>
        <dbReference type="Rhea" id="RHEA:46608"/>
        <dbReference type="Rhea" id="RHEA-COMP:11060"/>
        <dbReference type="Rhea" id="RHEA-COMP:11605"/>
        <dbReference type="ChEBI" id="CHEBI:15378"/>
        <dbReference type="ChEBI" id="CHEBI:30013"/>
        <dbReference type="ChEBI" id="CHEBI:30616"/>
        <dbReference type="ChEBI" id="CHEBI:61977"/>
        <dbReference type="ChEBI" id="CHEBI:456216"/>
        <dbReference type="EC" id="2.7.11.1"/>
    </reaction>
</comment>
<keyword evidence="7" id="KW-0829">Tyrosine-protein kinase</keyword>
<dbReference type="CDD" id="cd05040">
    <property type="entry name" value="PTKc_Ack_like"/>
    <property type="match status" value="1"/>
</dbReference>
<dbReference type="InterPro" id="IPR000719">
    <property type="entry name" value="Prot_kinase_dom"/>
</dbReference>
<keyword evidence="3" id="KW-0808">Transferase</keyword>
<evidence type="ECO:0000256" key="2">
    <source>
        <dbReference type="ARBA" id="ARBA00022443"/>
    </source>
</evidence>
<dbReference type="EnsemblMetazoa" id="XM_008185176.3">
    <property type="protein sequence ID" value="XP_008183398.1"/>
    <property type="gene ID" value="LOC100168786"/>
</dbReference>
<feature type="domain" description="CRIB" evidence="12">
    <location>
        <begin position="475"/>
        <end position="489"/>
    </location>
</feature>
<dbReference type="PRINTS" id="PR00109">
    <property type="entry name" value="TYRKINASE"/>
</dbReference>
<dbReference type="FunFam" id="1.10.510.10:FF:001118">
    <property type="entry name" value="Tyrosine-protein kinase PR2"/>
    <property type="match status" value="1"/>
</dbReference>
<dbReference type="Gene3D" id="3.30.200.20">
    <property type="entry name" value="Phosphorylase Kinase, domain 1"/>
    <property type="match status" value="1"/>
</dbReference>
<dbReference type="InterPro" id="IPR000095">
    <property type="entry name" value="CRIB_dom"/>
</dbReference>
<evidence type="ECO:0000256" key="9">
    <source>
        <dbReference type="PROSITE-ProRule" id="PRU10141"/>
    </source>
</evidence>
<dbReference type="PANTHER" id="PTHR24418">
    <property type="entry name" value="TYROSINE-PROTEIN KINASE"/>
    <property type="match status" value="1"/>
</dbReference>
<evidence type="ECO:0000256" key="5">
    <source>
        <dbReference type="ARBA" id="ARBA00022777"/>
    </source>
</evidence>
<evidence type="ECO:0000313" key="14">
    <source>
        <dbReference type="Proteomes" id="UP000007819"/>
    </source>
</evidence>
<evidence type="ECO:0000259" key="11">
    <source>
        <dbReference type="PROSITE" id="PS50011"/>
    </source>
</evidence>
<dbReference type="InterPro" id="IPR001245">
    <property type="entry name" value="Ser-Thr/Tyr_kinase_cat_dom"/>
</dbReference>
<keyword evidence="6 9" id="KW-0067">ATP-binding</keyword>
<dbReference type="InterPro" id="IPR008266">
    <property type="entry name" value="Tyr_kinase_AS"/>
</dbReference>
<evidence type="ECO:0000256" key="4">
    <source>
        <dbReference type="ARBA" id="ARBA00022741"/>
    </source>
</evidence>
<dbReference type="AlphaFoldDB" id="A0A8R2F953"/>
<dbReference type="InterPro" id="IPR020635">
    <property type="entry name" value="Tyr_kinase_cat_dom"/>
</dbReference>
<dbReference type="Gene3D" id="1.10.510.10">
    <property type="entry name" value="Transferase(Phosphotransferase) domain 1"/>
    <property type="match status" value="1"/>
</dbReference>
<dbReference type="GO" id="GO:0005524">
    <property type="term" value="F:ATP binding"/>
    <property type="evidence" value="ECO:0007669"/>
    <property type="project" value="UniProtKB-UniRule"/>
</dbReference>
<name>A0A8R2F953_ACYPI</name>
<dbReference type="GO" id="GO:0004674">
    <property type="term" value="F:protein serine/threonine kinase activity"/>
    <property type="evidence" value="ECO:0007669"/>
    <property type="project" value="UniProtKB-EC"/>
</dbReference>
<evidence type="ECO:0000313" key="13">
    <source>
        <dbReference type="EnsemblMetazoa" id="XP_008183398.1"/>
    </source>
</evidence>
<dbReference type="EC" id="2.7.10.2" evidence="1"/>
<evidence type="ECO:0000256" key="1">
    <source>
        <dbReference type="ARBA" id="ARBA00011903"/>
    </source>
</evidence>
<reference evidence="13" key="2">
    <citation type="submission" date="2022-06" db="UniProtKB">
        <authorList>
            <consortium name="EnsemblMetazoa"/>
        </authorList>
    </citation>
    <scope>IDENTIFICATION</scope>
</reference>
<dbReference type="PROSITE" id="PS50011">
    <property type="entry name" value="PROTEIN_KINASE_DOM"/>
    <property type="match status" value="1"/>
</dbReference>
<feature type="region of interest" description="Disordered" evidence="10">
    <location>
        <begin position="687"/>
        <end position="709"/>
    </location>
</feature>
<dbReference type="CTD" id="36442"/>
<dbReference type="RefSeq" id="XP_008183399.1">
    <property type="nucleotide sequence ID" value="XM_008185177.2"/>
</dbReference>
<dbReference type="EnsemblMetazoa" id="XM_008185177.3">
    <property type="protein sequence ID" value="XP_008183399.1"/>
    <property type="gene ID" value="LOC100168786"/>
</dbReference>
<dbReference type="GO" id="GO:0002009">
    <property type="term" value="P:morphogenesis of an epithelium"/>
    <property type="evidence" value="ECO:0007669"/>
    <property type="project" value="UniProtKB-ARBA"/>
</dbReference>
<dbReference type="SMART" id="SM00219">
    <property type="entry name" value="TyrKc"/>
    <property type="match status" value="1"/>
</dbReference>
<dbReference type="EnsemblMetazoa" id="XM_016804609.2">
    <property type="protein sequence ID" value="XP_016660098.1"/>
    <property type="gene ID" value="LOC100168786"/>
</dbReference>
<evidence type="ECO:0000256" key="6">
    <source>
        <dbReference type="ARBA" id="ARBA00022840"/>
    </source>
</evidence>
<dbReference type="Pfam" id="PF22931">
    <property type="entry name" value="SAM_TNK"/>
    <property type="match status" value="1"/>
</dbReference>
<evidence type="ECO:0000256" key="8">
    <source>
        <dbReference type="ARBA" id="ARBA00047899"/>
    </source>
</evidence>
<evidence type="ECO:0000256" key="7">
    <source>
        <dbReference type="ARBA" id="ARBA00023137"/>
    </source>
</evidence>
<dbReference type="InterPro" id="IPR055175">
    <property type="entry name" value="ACK/TNK-like_SAM"/>
</dbReference>
<dbReference type="CDD" id="cd09539">
    <property type="entry name" value="SAM_TNK-like"/>
    <property type="match status" value="1"/>
</dbReference>
<dbReference type="InterPro" id="IPR050198">
    <property type="entry name" value="Non-receptor_tyrosine_kinases"/>
</dbReference>
<keyword evidence="5" id="KW-0418">Kinase</keyword>
<sequence length="1046" mass="117659">MSKVIDLYEFLLEAELHQYYSEIKNDLKVTTVPQVKFVNEYDLYQIGMTKPEIRRLKKYFQKYYPQNYFTKFKKLISSKDNKEQWSDSSGSQDTLKPIYEKRPPARVPNKHIIPADSITINKELGVGEFGVVQQGVWTNEGDRIQVAIKCLSRERMQNNPIEFLKEAAIMHSIDNEHIVRLYGVVLDTDALMLVTELAPLRSLLECLKEPSLRASFPVMSLCDFAIQICNGMHYLENKRFIHRDLAARNILVFTKNKVKISDFGLSRALGVGKDYYQTNFNVNLKLPIAWCAPECISYLRFTSSSDVWAYGVTLWEMFSYGFQPWAALTGQQILEAIDEPNFQRLEQPDCCPKEYFNVMTKCWQHENTKRPKFADLVSILLDCKPEQVQTVVNFEDKKRDMLQYTIGEVITVLDKSPGVPTLWKGVLCNGKTGFFNPSNTVAYLGLNLPSNRNSEFTRNDSKYASRRSRLRIDMISCPQGDVKHMGHVGLDGAYFGDIEFMSTNAPKYNHLPHQVVAPYKPQEDCASVSDSPTSIKACSDRAPLLNGDKSESKKNVDLTTWLDKNKLSKILTDHEYHEISDEDAVAESPRFEKTFDFGPSLVEEMETMFRTISTNGVSNYAVSPPRSPLDPLDTNHRNELREIAATIAAAVNSKTKKKQATVKPISASDEKSLDSAIAMANEMASRSMGSDIEQPHHQVPESPSSPSKRKFMFKFPPPIGSLTKTPKHETKTFTDEAASIPDIQGCLTEEAKQAYNGLIEKPTTSMDGGVTNSLRILKKTTTPLAKPKFRLNKNDNGSLQSGGIVLSEDFENDSNCNIIPLPPKDPRAVQQMTASKPRHQRKYPLVMPNSSGGGSACQMATTAVSDLEKQNDTIAERNHFHEQITTEVSFDERIALELDALDQLGTVESPVAERQMHTFPVMLEPGCDEEEKFEQRKTFDRGVDVVDRPEHGRGLDCDEVRIMIKVLGTKVSGEQCLDKLRATGWDVHHAIKLAKLEAALEAAGYINIKHSVCLSALENTNWDIVKAASSIIDNMGATINKRGILV</sequence>
<dbReference type="GeneID" id="100168786"/>
<dbReference type="SUPFAM" id="SSF50044">
    <property type="entry name" value="SH3-domain"/>
    <property type="match status" value="1"/>
</dbReference>
<dbReference type="Pfam" id="PF07714">
    <property type="entry name" value="PK_Tyr_Ser-Thr"/>
    <property type="match status" value="1"/>
</dbReference>
<dbReference type="PROSITE" id="PS50108">
    <property type="entry name" value="CRIB"/>
    <property type="match status" value="1"/>
</dbReference>
<dbReference type="SUPFAM" id="SSF56112">
    <property type="entry name" value="Protein kinase-like (PK-like)"/>
    <property type="match status" value="1"/>
</dbReference>
<dbReference type="OrthoDB" id="4062651at2759"/>
<dbReference type="InterPro" id="IPR011009">
    <property type="entry name" value="Kinase-like_dom_sf"/>
</dbReference>
<dbReference type="KEGG" id="api:100168786"/>
<keyword evidence="14" id="KW-1185">Reference proteome</keyword>